<organism evidence="16 17">
    <name type="scientific">Candidatus Abzuiibacterium crystallinum</name>
    <dbReference type="NCBI Taxonomy" id="1974748"/>
    <lineage>
        <taxon>Bacteria</taxon>
        <taxon>Pseudomonadati</taxon>
        <taxon>Candidatus Omnitrophota</taxon>
        <taxon>Candidatus Abzuiibacterium</taxon>
    </lineage>
</organism>
<keyword evidence="6" id="KW-0444">Lipid biosynthesis</keyword>
<comment type="subcellular location">
    <subcellularLocation>
        <location evidence="1">Membrane</location>
        <topology evidence="1">Multi-pass membrane protein</topology>
    </subcellularLocation>
</comment>
<dbReference type="NCBIfam" id="TIGR00560">
    <property type="entry name" value="pgsA"/>
    <property type="match status" value="1"/>
</dbReference>
<evidence type="ECO:0000256" key="14">
    <source>
        <dbReference type="NCBIfam" id="TIGR00560"/>
    </source>
</evidence>
<keyword evidence="11" id="KW-0594">Phospholipid biosynthesis</keyword>
<keyword evidence="7 15" id="KW-0812">Transmembrane</keyword>
<dbReference type="GO" id="GO:0016020">
    <property type="term" value="C:membrane"/>
    <property type="evidence" value="ECO:0007669"/>
    <property type="project" value="UniProtKB-SubCell"/>
</dbReference>
<evidence type="ECO:0000256" key="6">
    <source>
        <dbReference type="ARBA" id="ARBA00022516"/>
    </source>
</evidence>
<dbReference type="InterPro" id="IPR004570">
    <property type="entry name" value="Phosphatidylglycerol_P_synth"/>
</dbReference>
<dbReference type="EMBL" id="PCVY01000016">
    <property type="protein sequence ID" value="PIQ87285.1"/>
    <property type="molecule type" value="Genomic_DNA"/>
</dbReference>
<evidence type="ECO:0000256" key="3">
    <source>
        <dbReference type="ARBA" id="ARBA00010441"/>
    </source>
</evidence>
<accession>A0A2H0LUW1</accession>
<evidence type="ECO:0000256" key="12">
    <source>
        <dbReference type="ARBA" id="ARBA00023264"/>
    </source>
</evidence>
<dbReference type="AlphaFoldDB" id="A0A2H0LUW1"/>
<evidence type="ECO:0000256" key="2">
    <source>
        <dbReference type="ARBA" id="ARBA00005042"/>
    </source>
</evidence>
<evidence type="ECO:0000256" key="5">
    <source>
        <dbReference type="ARBA" id="ARBA00014944"/>
    </source>
</evidence>
<dbReference type="InterPro" id="IPR050324">
    <property type="entry name" value="CDP-alcohol_PTase-I"/>
</dbReference>
<keyword evidence="16" id="KW-0808">Transferase</keyword>
<evidence type="ECO:0000256" key="4">
    <source>
        <dbReference type="ARBA" id="ARBA00013170"/>
    </source>
</evidence>
<comment type="caution">
    <text evidence="16">The sequence shown here is derived from an EMBL/GenBank/DDBJ whole genome shotgun (WGS) entry which is preliminary data.</text>
</comment>
<comment type="pathway">
    <text evidence="2">Phospholipid metabolism; phosphatidylglycerol biosynthesis; phosphatidylglycerol from CDP-diacylglycerol: step 1/2.</text>
</comment>
<proteinExistence type="inferred from homology"/>
<feature type="transmembrane region" description="Helical" evidence="15">
    <location>
        <begin position="32"/>
        <end position="53"/>
    </location>
</feature>
<evidence type="ECO:0000313" key="16">
    <source>
        <dbReference type="EMBL" id="PIQ87285.1"/>
    </source>
</evidence>
<protein>
    <recommendedName>
        <fullName evidence="5 14">CDP-diacylglycerol--glycerol-3-phosphate 3-phosphatidyltransferase</fullName>
        <ecNumber evidence="4 14">2.7.8.5</ecNumber>
    </recommendedName>
</protein>
<feature type="transmembrane region" description="Helical" evidence="15">
    <location>
        <begin position="153"/>
        <end position="170"/>
    </location>
</feature>
<evidence type="ECO:0000256" key="7">
    <source>
        <dbReference type="ARBA" id="ARBA00022692"/>
    </source>
</evidence>
<comment type="catalytic activity">
    <reaction evidence="13">
        <text>a CDP-1,2-diacyl-sn-glycerol + sn-glycerol 3-phosphate = a 1,2-diacyl-sn-glycero-3-phospho-(1'-sn-glycero-3'-phosphate) + CMP + H(+)</text>
        <dbReference type="Rhea" id="RHEA:12593"/>
        <dbReference type="ChEBI" id="CHEBI:15378"/>
        <dbReference type="ChEBI" id="CHEBI:57597"/>
        <dbReference type="ChEBI" id="CHEBI:58332"/>
        <dbReference type="ChEBI" id="CHEBI:60110"/>
        <dbReference type="ChEBI" id="CHEBI:60377"/>
        <dbReference type="EC" id="2.7.8.5"/>
    </reaction>
</comment>
<comment type="similarity">
    <text evidence="3">Belongs to the CDP-alcohol phosphatidyltransferase class-I family.</text>
</comment>
<dbReference type="PIRSF" id="PIRSF000847">
    <property type="entry name" value="Phos_ph_gly_syn"/>
    <property type="match status" value="1"/>
</dbReference>
<evidence type="ECO:0000256" key="8">
    <source>
        <dbReference type="ARBA" id="ARBA00022989"/>
    </source>
</evidence>
<keyword evidence="10 15" id="KW-0472">Membrane</keyword>
<evidence type="ECO:0000256" key="10">
    <source>
        <dbReference type="ARBA" id="ARBA00023136"/>
    </source>
</evidence>
<keyword evidence="9" id="KW-0443">Lipid metabolism</keyword>
<dbReference type="Gene3D" id="1.20.120.1760">
    <property type="match status" value="1"/>
</dbReference>
<reference evidence="16 17" key="1">
    <citation type="submission" date="2017-09" db="EMBL/GenBank/DDBJ databases">
        <title>Depth-based differentiation of microbial function through sediment-hosted aquifers and enrichment of novel symbionts in the deep terrestrial subsurface.</title>
        <authorList>
            <person name="Probst A.J."/>
            <person name="Ladd B."/>
            <person name="Jarett J.K."/>
            <person name="Geller-Mcgrath D.E."/>
            <person name="Sieber C.M."/>
            <person name="Emerson J.B."/>
            <person name="Anantharaman K."/>
            <person name="Thomas B.C."/>
            <person name="Malmstrom R."/>
            <person name="Stieglmeier M."/>
            <person name="Klingl A."/>
            <person name="Woyke T."/>
            <person name="Ryan C.M."/>
            <person name="Banfield J.F."/>
        </authorList>
    </citation>
    <scope>NUCLEOTIDE SEQUENCE [LARGE SCALE GENOMIC DNA]</scope>
    <source>
        <strain evidence="16">CG11_big_fil_rev_8_21_14_0_20_45_26</strain>
    </source>
</reference>
<evidence type="ECO:0000256" key="13">
    <source>
        <dbReference type="ARBA" id="ARBA00048586"/>
    </source>
</evidence>
<dbReference type="GO" id="GO:0008444">
    <property type="term" value="F:CDP-diacylglycerol-glycerol-3-phosphate 3-phosphatidyltransferase activity"/>
    <property type="evidence" value="ECO:0007669"/>
    <property type="project" value="UniProtKB-UniRule"/>
</dbReference>
<keyword evidence="8 15" id="KW-1133">Transmembrane helix</keyword>
<dbReference type="Pfam" id="PF01066">
    <property type="entry name" value="CDP-OH_P_transf"/>
    <property type="match status" value="1"/>
</dbReference>
<gene>
    <name evidence="16" type="primary">pgsA</name>
    <name evidence="16" type="ORF">COV74_01820</name>
</gene>
<sequence>MSLPNYITILRILLVPVVYLLITYYTPAQEHYRWWALYVFAFASLTDAIDGFICRRWNLRTTLGTILDPLADKLLLISTFIAISNSLLPLKPPSWVVIIIIFRDLFIVSGLLTIVLTTNKLIVKPNWLGKLTTFGQMLTVLLILLNSTLAPPIWWLTAWLTVASGIVYILRELKQLNRAK</sequence>
<evidence type="ECO:0000256" key="15">
    <source>
        <dbReference type="SAM" id="Phobius"/>
    </source>
</evidence>
<evidence type="ECO:0000256" key="1">
    <source>
        <dbReference type="ARBA" id="ARBA00004141"/>
    </source>
</evidence>
<evidence type="ECO:0000256" key="11">
    <source>
        <dbReference type="ARBA" id="ARBA00023209"/>
    </source>
</evidence>
<feature type="transmembrane region" description="Helical" evidence="15">
    <location>
        <begin position="96"/>
        <end position="116"/>
    </location>
</feature>
<dbReference type="PANTHER" id="PTHR14269:SF62">
    <property type="entry name" value="CDP-DIACYLGLYCEROL--GLYCEROL-3-PHOSPHATE 3-PHOSPHATIDYLTRANSFERASE 1, CHLOROPLASTIC"/>
    <property type="match status" value="1"/>
</dbReference>
<evidence type="ECO:0000313" key="17">
    <source>
        <dbReference type="Proteomes" id="UP000230859"/>
    </source>
</evidence>
<dbReference type="EC" id="2.7.8.5" evidence="4 14"/>
<dbReference type="PANTHER" id="PTHR14269">
    <property type="entry name" value="CDP-DIACYLGLYCEROL--GLYCEROL-3-PHOSPHATE 3-PHOSPHATIDYLTRANSFERASE-RELATED"/>
    <property type="match status" value="1"/>
</dbReference>
<dbReference type="InterPro" id="IPR000462">
    <property type="entry name" value="CDP-OH_P_trans"/>
</dbReference>
<keyword evidence="12" id="KW-1208">Phospholipid metabolism</keyword>
<name>A0A2H0LUW1_9BACT</name>
<evidence type="ECO:0000256" key="9">
    <source>
        <dbReference type="ARBA" id="ARBA00023098"/>
    </source>
</evidence>
<dbReference type="Proteomes" id="UP000230859">
    <property type="component" value="Unassembled WGS sequence"/>
</dbReference>
<dbReference type="GO" id="GO:0046474">
    <property type="term" value="P:glycerophospholipid biosynthetic process"/>
    <property type="evidence" value="ECO:0007669"/>
    <property type="project" value="TreeGrafter"/>
</dbReference>
<feature type="transmembrane region" description="Helical" evidence="15">
    <location>
        <begin position="7"/>
        <end position="26"/>
    </location>
</feature>
<dbReference type="InterPro" id="IPR043130">
    <property type="entry name" value="CDP-OH_PTrfase_TM_dom"/>
</dbReference>
<feature type="transmembrane region" description="Helical" evidence="15">
    <location>
        <begin position="128"/>
        <end position="147"/>
    </location>
</feature>